<evidence type="ECO:0000256" key="2">
    <source>
        <dbReference type="ARBA" id="ARBA00022771"/>
    </source>
</evidence>
<keyword evidence="5" id="KW-0812">Transmembrane</keyword>
<evidence type="ECO:0000256" key="4">
    <source>
        <dbReference type="PROSITE-ProRule" id="PRU00175"/>
    </source>
</evidence>
<keyword evidence="2 4" id="KW-0863">Zinc-finger</keyword>
<dbReference type="PROSITE" id="PS50016">
    <property type="entry name" value="ZF_PHD_2"/>
    <property type="match status" value="1"/>
</dbReference>
<dbReference type="PROSITE" id="PS01359">
    <property type="entry name" value="ZF_PHD_1"/>
    <property type="match status" value="1"/>
</dbReference>
<dbReference type="Pfam" id="PF00628">
    <property type="entry name" value="PHD"/>
    <property type="match status" value="1"/>
</dbReference>
<keyword evidence="5" id="KW-0472">Membrane</keyword>
<evidence type="ECO:0000313" key="8">
    <source>
        <dbReference type="Ensembl" id="ENSSORP00005045541.1"/>
    </source>
</evidence>
<dbReference type="InterPro" id="IPR047157">
    <property type="entry name" value="PHRF1/Atg35"/>
</dbReference>
<reference evidence="8" key="3">
    <citation type="submission" date="2025-09" db="UniProtKB">
        <authorList>
            <consortium name="Ensembl"/>
        </authorList>
    </citation>
    <scope>IDENTIFICATION</scope>
</reference>
<keyword evidence="1" id="KW-0479">Metal-binding</keyword>
<dbReference type="InterPro" id="IPR017907">
    <property type="entry name" value="Znf_RING_CS"/>
</dbReference>
<dbReference type="Gene3D" id="3.30.40.10">
    <property type="entry name" value="Zinc/RING finger domain, C3HC4 (zinc finger)"/>
    <property type="match status" value="2"/>
</dbReference>
<dbReference type="InterPro" id="IPR001841">
    <property type="entry name" value="Znf_RING"/>
</dbReference>
<dbReference type="PROSITE" id="PS50089">
    <property type="entry name" value="ZF_RING_2"/>
    <property type="match status" value="1"/>
</dbReference>
<organism evidence="8 9">
    <name type="scientific">Sphaeramia orbicularis</name>
    <name type="common">orbiculate cardinalfish</name>
    <dbReference type="NCBI Taxonomy" id="375764"/>
    <lineage>
        <taxon>Eukaryota</taxon>
        <taxon>Metazoa</taxon>
        <taxon>Chordata</taxon>
        <taxon>Craniata</taxon>
        <taxon>Vertebrata</taxon>
        <taxon>Euteleostomi</taxon>
        <taxon>Actinopterygii</taxon>
        <taxon>Neopterygii</taxon>
        <taxon>Teleostei</taxon>
        <taxon>Neoteleostei</taxon>
        <taxon>Acanthomorphata</taxon>
        <taxon>Gobiaria</taxon>
        <taxon>Kurtiformes</taxon>
        <taxon>Apogonoidei</taxon>
        <taxon>Apogonidae</taxon>
        <taxon>Apogoninae</taxon>
        <taxon>Sphaeramia</taxon>
    </lineage>
</organism>
<feature type="domain" description="RING-type" evidence="7">
    <location>
        <begin position="38"/>
        <end position="79"/>
    </location>
</feature>
<dbReference type="Ensembl" id="ENSSORT00005046692.1">
    <property type="protein sequence ID" value="ENSSORP00005045541.1"/>
    <property type="gene ID" value="ENSSORG00005020920.1"/>
</dbReference>
<sequence length="211" mass="24246">MFSPVKKQKQKQYAFTLKEQSGSDNTANGKENAATDTCYICLSPFGNQTVGSVEKCQHTFCIECILQWSKTANTCPVDRTSFTLIHQRLCAGGAIQKKIKVRAPKRGFDEEEERNIVNCEKCGRNDRRNRMLECGRCDSGFHMFCLTPPLNVFPEGEWICPECELGPNNTGNLQIMLYFVFHLLFCVYHLLFSEGHYCFVLFFFAFYCKFT</sequence>
<dbReference type="SUPFAM" id="SSF57903">
    <property type="entry name" value="FYVE/PHD zinc finger"/>
    <property type="match status" value="1"/>
</dbReference>
<dbReference type="PROSITE" id="PS00518">
    <property type="entry name" value="ZF_RING_1"/>
    <property type="match status" value="1"/>
</dbReference>
<dbReference type="PANTHER" id="PTHR12618">
    <property type="entry name" value="PHD AND RING FINGER DOMAIN-CONTAINING PROTEIN 1"/>
    <property type="match status" value="1"/>
</dbReference>
<keyword evidence="3" id="KW-0862">Zinc</keyword>
<dbReference type="InterPro" id="IPR019786">
    <property type="entry name" value="Zinc_finger_PHD-type_CS"/>
</dbReference>
<evidence type="ECO:0000259" key="6">
    <source>
        <dbReference type="PROSITE" id="PS50016"/>
    </source>
</evidence>
<dbReference type="InterPro" id="IPR019787">
    <property type="entry name" value="Znf_PHD-finger"/>
</dbReference>
<dbReference type="InParanoid" id="A0A673BRX6"/>
<dbReference type="InterPro" id="IPR011011">
    <property type="entry name" value="Znf_FYVE_PHD"/>
</dbReference>
<evidence type="ECO:0000256" key="1">
    <source>
        <dbReference type="ARBA" id="ARBA00022723"/>
    </source>
</evidence>
<accession>A0A673BRX6</accession>
<dbReference type="InterPro" id="IPR013083">
    <property type="entry name" value="Znf_RING/FYVE/PHD"/>
</dbReference>
<dbReference type="AlphaFoldDB" id="A0A673BRX6"/>
<evidence type="ECO:0000313" key="9">
    <source>
        <dbReference type="Proteomes" id="UP000472271"/>
    </source>
</evidence>
<evidence type="ECO:0000256" key="3">
    <source>
        <dbReference type="ARBA" id="ARBA00022833"/>
    </source>
</evidence>
<evidence type="ECO:0008006" key="10">
    <source>
        <dbReference type="Google" id="ProtNLM"/>
    </source>
</evidence>
<dbReference type="SMART" id="SM00184">
    <property type="entry name" value="RING"/>
    <property type="match status" value="2"/>
</dbReference>
<proteinExistence type="predicted"/>
<feature type="domain" description="PHD-type" evidence="6">
    <location>
        <begin position="116"/>
        <end position="166"/>
    </location>
</feature>
<dbReference type="PANTHER" id="PTHR12618:SF20">
    <property type="entry name" value="PHD AND RING FINGER DOMAIN-CONTAINING PROTEIN 1"/>
    <property type="match status" value="1"/>
</dbReference>
<dbReference type="Proteomes" id="UP000472271">
    <property type="component" value="Chromosome 7"/>
</dbReference>
<dbReference type="InterPro" id="IPR001965">
    <property type="entry name" value="Znf_PHD"/>
</dbReference>
<evidence type="ECO:0000256" key="5">
    <source>
        <dbReference type="SAM" id="Phobius"/>
    </source>
</evidence>
<name>A0A673BRX6_9TELE</name>
<evidence type="ECO:0000259" key="7">
    <source>
        <dbReference type="PROSITE" id="PS50089"/>
    </source>
</evidence>
<keyword evidence="9" id="KW-1185">Reference proteome</keyword>
<dbReference type="GO" id="GO:0008270">
    <property type="term" value="F:zinc ion binding"/>
    <property type="evidence" value="ECO:0007669"/>
    <property type="project" value="UniProtKB-KW"/>
</dbReference>
<reference evidence="8" key="1">
    <citation type="submission" date="2019-06" db="EMBL/GenBank/DDBJ databases">
        <authorList>
            <consortium name="Wellcome Sanger Institute Data Sharing"/>
        </authorList>
    </citation>
    <scope>NUCLEOTIDE SEQUENCE [LARGE SCALE GENOMIC DNA]</scope>
</reference>
<feature type="transmembrane region" description="Helical" evidence="5">
    <location>
        <begin position="175"/>
        <end position="208"/>
    </location>
</feature>
<dbReference type="SMART" id="SM00249">
    <property type="entry name" value="PHD"/>
    <property type="match status" value="1"/>
</dbReference>
<dbReference type="Pfam" id="PF13639">
    <property type="entry name" value="zf-RING_2"/>
    <property type="match status" value="1"/>
</dbReference>
<dbReference type="SUPFAM" id="SSF57850">
    <property type="entry name" value="RING/U-box"/>
    <property type="match status" value="1"/>
</dbReference>
<protein>
    <recommendedName>
        <fullName evidence="10">PHD-type domain-containing protein</fullName>
    </recommendedName>
</protein>
<reference evidence="8" key="2">
    <citation type="submission" date="2025-08" db="UniProtKB">
        <authorList>
            <consortium name="Ensembl"/>
        </authorList>
    </citation>
    <scope>IDENTIFICATION</scope>
</reference>
<keyword evidence="5" id="KW-1133">Transmembrane helix</keyword>